<dbReference type="SUPFAM" id="SSF53098">
    <property type="entry name" value="Ribonuclease H-like"/>
    <property type="match status" value="1"/>
</dbReference>
<dbReference type="PANTHER" id="PTHR38462">
    <property type="entry name" value="EXONUCLEASE-LIKE PROTEIN"/>
    <property type="match status" value="1"/>
</dbReference>
<reference evidence="3 4" key="1">
    <citation type="submission" date="2023-06" db="EMBL/GenBank/DDBJ databases">
        <title>Sporosarcina sp. nov., isolated from Korean traditional fermented seafood 'Jeotgal'.</title>
        <authorList>
            <person name="Yang A.I."/>
            <person name="Shin N.-R."/>
        </authorList>
    </citation>
    <scope>NUCLEOTIDE SEQUENCE [LARGE SCALE GENOMIC DNA]</scope>
    <source>
        <strain evidence="3 4">KCTC43456</strain>
    </source>
</reference>
<comment type="caution">
    <text evidence="3">The sequence shown here is derived from an EMBL/GenBank/DDBJ whole genome shotgun (WGS) entry which is preliminary data.</text>
</comment>
<dbReference type="AlphaFoldDB" id="A0AAW9A4E8"/>
<evidence type="ECO:0000259" key="2">
    <source>
        <dbReference type="Pfam" id="PF13482"/>
    </source>
</evidence>
<dbReference type="InterPro" id="IPR012337">
    <property type="entry name" value="RNaseH-like_sf"/>
</dbReference>
<feature type="domain" description="YprB ribonuclease H-like" evidence="2">
    <location>
        <begin position="103"/>
        <end position="269"/>
    </location>
</feature>
<dbReference type="PANTHER" id="PTHR38462:SF1">
    <property type="entry name" value="YPRB RIBONUCLEASE H-LIKE DOMAIN-CONTAINING PROTEIN"/>
    <property type="match status" value="1"/>
</dbReference>
<feature type="compositionally biased region" description="Basic and acidic residues" evidence="1">
    <location>
        <begin position="17"/>
        <end position="29"/>
    </location>
</feature>
<feature type="region of interest" description="Disordered" evidence="1">
    <location>
        <begin position="1"/>
        <end position="40"/>
    </location>
</feature>
<accession>A0AAW9A4E8</accession>
<proteinExistence type="predicted"/>
<keyword evidence="4" id="KW-1185">Reference proteome</keyword>
<dbReference type="Gene3D" id="3.30.420.10">
    <property type="entry name" value="Ribonuclease H-like superfamily/Ribonuclease H"/>
    <property type="match status" value="1"/>
</dbReference>
<dbReference type="RefSeq" id="WP_317940022.1">
    <property type="nucleotide sequence ID" value="NZ_JAUBDJ010000001.1"/>
</dbReference>
<dbReference type="InterPro" id="IPR036397">
    <property type="entry name" value="RNaseH_sf"/>
</dbReference>
<organism evidence="3 4">
    <name type="scientific">Sporosarcina thermotolerans</name>
    <dbReference type="NCBI Taxonomy" id="633404"/>
    <lineage>
        <taxon>Bacteria</taxon>
        <taxon>Bacillati</taxon>
        <taxon>Bacillota</taxon>
        <taxon>Bacilli</taxon>
        <taxon>Bacillales</taxon>
        <taxon>Caryophanaceae</taxon>
        <taxon>Sporosarcina</taxon>
    </lineage>
</organism>
<dbReference type="EMBL" id="JAUBDJ010000001">
    <property type="protein sequence ID" value="MDW0115520.1"/>
    <property type="molecule type" value="Genomic_DNA"/>
</dbReference>
<dbReference type="InterPro" id="IPR038720">
    <property type="entry name" value="YprB_RNase_H-like_dom"/>
</dbReference>
<dbReference type="Proteomes" id="UP001271648">
    <property type="component" value="Unassembled WGS sequence"/>
</dbReference>
<dbReference type="InterPro" id="IPR011990">
    <property type="entry name" value="TPR-like_helical_dom_sf"/>
</dbReference>
<sequence length="428" mass="49796">MSYEAKLMQMKKLLKKKPAESNEKPEEPKRKRPPSPPYEENWLAAGLTKEENKYGIIYKRVVTYGPEHFHGKYKLSSLLGTVESWREANEIHPLAPDLSRPLVFFDTETTGLKGAGTLIFLMGFIEYTETKFTLTQYVLPGPDHEAAFLYASNFWKIPMSVVMYNGKSFDMPQVETRWTMNRDHLPPLLKHTEIDLLHGSKRIWKNEMDTFKLTAVEEEQLGFFREGDIPGYMAPIIYQDAVKNGRPEMLMKVLMHNEWDILSLVTLYIRSTNLLLEEQQLSSANSKTNIGKWYRDLKSFDRSKKVLGDVIAEFGAEEPMAHFHIGFILKKENRHTEAISSFKIAADGIDGRERIIAFEELAKLYEHKVKELDTALRYTRMAIKLLNNNSDFPERFKKRMGNDFEYREIRLRKKLFPGEAHQPTKTVF</sequence>
<feature type="compositionally biased region" description="Low complexity" evidence="1">
    <location>
        <begin position="1"/>
        <end position="11"/>
    </location>
</feature>
<dbReference type="Pfam" id="PF13482">
    <property type="entry name" value="RNase_H_2"/>
    <property type="match status" value="1"/>
</dbReference>
<evidence type="ECO:0000256" key="1">
    <source>
        <dbReference type="SAM" id="MobiDB-lite"/>
    </source>
</evidence>
<name>A0AAW9A4E8_9BACL</name>
<dbReference type="SUPFAM" id="SSF48452">
    <property type="entry name" value="TPR-like"/>
    <property type="match status" value="1"/>
</dbReference>
<dbReference type="Gene3D" id="1.25.40.10">
    <property type="entry name" value="Tetratricopeptide repeat domain"/>
    <property type="match status" value="1"/>
</dbReference>
<dbReference type="GO" id="GO:0003676">
    <property type="term" value="F:nucleic acid binding"/>
    <property type="evidence" value="ECO:0007669"/>
    <property type="project" value="InterPro"/>
</dbReference>
<protein>
    <submittedName>
        <fullName evidence="3">Ribonuclease H-like domain-containing protein</fullName>
    </submittedName>
</protein>
<evidence type="ECO:0000313" key="4">
    <source>
        <dbReference type="Proteomes" id="UP001271648"/>
    </source>
</evidence>
<gene>
    <name evidence="3" type="ORF">QTL97_01035</name>
</gene>
<evidence type="ECO:0000313" key="3">
    <source>
        <dbReference type="EMBL" id="MDW0115520.1"/>
    </source>
</evidence>